<reference evidence="8" key="1">
    <citation type="journal article" date="2022" name="Cell">
        <title>Repeat-based holocentromeres influence genome architecture and karyotype evolution.</title>
        <authorList>
            <person name="Hofstatter P.G."/>
            <person name="Thangavel G."/>
            <person name="Lux T."/>
            <person name="Neumann P."/>
            <person name="Vondrak T."/>
            <person name="Novak P."/>
            <person name="Zhang M."/>
            <person name="Costa L."/>
            <person name="Castellani M."/>
            <person name="Scott A."/>
            <person name="Toegelov H."/>
            <person name="Fuchs J."/>
            <person name="Mata-Sucre Y."/>
            <person name="Dias Y."/>
            <person name="Vanzela A.L.L."/>
            <person name="Huettel B."/>
            <person name="Almeida C.C.S."/>
            <person name="Simkova H."/>
            <person name="Souza G."/>
            <person name="Pedrosa-Harand A."/>
            <person name="Macas J."/>
            <person name="Mayer K.F.X."/>
            <person name="Houben A."/>
            <person name="Marques A."/>
        </authorList>
    </citation>
    <scope>NUCLEOTIDE SEQUENCE</scope>
    <source>
        <strain evidence="8">RhyBre1mFocal</strain>
    </source>
</reference>
<dbReference type="PANTHER" id="PTHR31422">
    <property type="entry name" value="BNAANNG28530D PROTEIN"/>
    <property type="match status" value="1"/>
</dbReference>
<comment type="caution">
    <text evidence="8">The sequence shown here is derived from an EMBL/GenBank/DDBJ whole genome shotgun (WGS) entry which is preliminary data.</text>
</comment>
<feature type="region of interest" description="Disordered" evidence="6">
    <location>
        <begin position="77"/>
        <end position="102"/>
    </location>
</feature>
<dbReference type="AlphaFoldDB" id="A0A9Q0CYR6"/>
<feature type="compositionally biased region" description="Polar residues" evidence="6">
    <location>
        <begin position="77"/>
        <end position="93"/>
    </location>
</feature>
<keyword evidence="4" id="KW-0472">Membrane</keyword>
<dbReference type="EMBL" id="JAMQYH010000001">
    <property type="protein sequence ID" value="KAJ1702655.1"/>
    <property type="molecule type" value="Genomic_DNA"/>
</dbReference>
<organism evidence="8 9">
    <name type="scientific">Rhynchospora breviuscula</name>
    <dbReference type="NCBI Taxonomy" id="2022672"/>
    <lineage>
        <taxon>Eukaryota</taxon>
        <taxon>Viridiplantae</taxon>
        <taxon>Streptophyta</taxon>
        <taxon>Embryophyta</taxon>
        <taxon>Tracheophyta</taxon>
        <taxon>Spermatophyta</taxon>
        <taxon>Magnoliopsida</taxon>
        <taxon>Liliopsida</taxon>
        <taxon>Poales</taxon>
        <taxon>Cyperaceae</taxon>
        <taxon>Cyperoideae</taxon>
        <taxon>Rhynchosporeae</taxon>
        <taxon>Rhynchospora</taxon>
    </lineage>
</organism>
<dbReference type="PANTHER" id="PTHR31422:SF3">
    <property type="entry name" value="GTD-BINDING DOMAIN-CONTAINING PROTEIN"/>
    <property type="match status" value="1"/>
</dbReference>
<evidence type="ECO:0000256" key="4">
    <source>
        <dbReference type="ARBA" id="ARBA00023136"/>
    </source>
</evidence>
<protein>
    <recommendedName>
        <fullName evidence="7">GTD-binding domain-containing protein</fullName>
    </recommendedName>
</protein>
<evidence type="ECO:0000256" key="6">
    <source>
        <dbReference type="SAM" id="MobiDB-lite"/>
    </source>
</evidence>
<evidence type="ECO:0000256" key="5">
    <source>
        <dbReference type="SAM" id="Coils"/>
    </source>
</evidence>
<keyword evidence="5" id="KW-0175">Coiled coil</keyword>
<evidence type="ECO:0000313" key="8">
    <source>
        <dbReference type="EMBL" id="KAJ1702655.1"/>
    </source>
</evidence>
<name>A0A9Q0CYR6_9POAL</name>
<feature type="coiled-coil region" evidence="5">
    <location>
        <begin position="278"/>
        <end position="305"/>
    </location>
</feature>
<keyword evidence="3" id="KW-1133">Transmembrane helix</keyword>
<dbReference type="OrthoDB" id="690085at2759"/>
<feature type="compositionally biased region" description="Acidic residues" evidence="6">
    <location>
        <begin position="230"/>
        <end position="239"/>
    </location>
</feature>
<gene>
    <name evidence="8" type="ORF">LUZ63_002434</name>
</gene>
<accession>A0A9Q0CYR6</accession>
<evidence type="ECO:0000256" key="3">
    <source>
        <dbReference type="ARBA" id="ARBA00022989"/>
    </source>
</evidence>
<feature type="domain" description="GTD-binding" evidence="7">
    <location>
        <begin position="122"/>
        <end position="220"/>
    </location>
</feature>
<evidence type="ECO:0000256" key="1">
    <source>
        <dbReference type="ARBA" id="ARBA00004370"/>
    </source>
</evidence>
<evidence type="ECO:0000256" key="2">
    <source>
        <dbReference type="ARBA" id="ARBA00022692"/>
    </source>
</evidence>
<proteinExistence type="predicted"/>
<evidence type="ECO:0000259" key="7">
    <source>
        <dbReference type="PROSITE" id="PS51775"/>
    </source>
</evidence>
<feature type="compositionally biased region" description="Basic and acidic residues" evidence="6">
    <location>
        <begin position="240"/>
        <end position="250"/>
    </location>
</feature>
<dbReference type="Pfam" id="PF04576">
    <property type="entry name" value="Zein-binding"/>
    <property type="match status" value="1"/>
</dbReference>
<dbReference type="Proteomes" id="UP001151287">
    <property type="component" value="Unassembled WGS sequence"/>
</dbReference>
<dbReference type="GO" id="GO:0080115">
    <property type="term" value="F:myosin XI tail binding"/>
    <property type="evidence" value="ECO:0007669"/>
    <property type="project" value="UniProtKB-ARBA"/>
</dbReference>
<dbReference type="GO" id="GO:0016020">
    <property type="term" value="C:membrane"/>
    <property type="evidence" value="ECO:0007669"/>
    <property type="project" value="UniProtKB-SubCell"/>
</dbReference>
<feature type="region of interest" description="Disordered" evidence="6">
    <location>
        <begin position="229"/>
        <end position="252"/>
    </location>
</feature>
<keyword evidence="2" id="KW-0812">Transmembrane</keyword>
<sequence length="392" mass="44565">MGSMGDEIGFGAYTGDGYSNGYDLGYSGSYEAAPLDSALLTTPTYLSDHLSPSSSQSAMWNRAVKRKLEPGELLSQLSSLKSTPRTPPELTNSPPAPPVSNGIDYTAELKQLPERIKEQYAAELEQLRERISEQDKQIQSLCDDLDEERKAAASAVNETMEMIRRLNDEKAAAQLEARQMKQFADELAAHHEEELDELERELDMKDNTIADLEAQMKVYRERMKRHGIEPDDESEFDQSEDGRGIIEKPYDSSSDWVSNNRYQVYRPGRDDSDLDMKMKKILTRLEVLETDRESVRRDMMAMRAEKAQLVLMRDIATRLCTQVVVERRMVKKSNGPKFSVFGVFKWIFNVFFQRDDPRGMFGLNKTSIGFLLLLGLTSSLSQTRGLSAKKKR</sequence>
<feature type="coiled-coil region" evidence="5">
    <location>
        <begin position="117"/>
        <end position="229"/>
    </location>
</feature>
<evidence type="ECO:0000313" key="9">
    <source>
        <dbReference type="Proteomes" id="UP001151287"/>
    </source>
</evidence>
<comment type="subcellular location">
    <subcellularLocation>
        <location evidence="1">Membrane</location>
    </subcellularLocation>
</comment>
<keyword evidence="9" id="KW-1185">Reference proteome</keyword>
<dbReference type="InterPro" id="IPR007656">
    <property type="entry name" value="GTD-bd"/>
</dbReference>
<dbReference type="PROSITE" id="PS51775">
    <property type="entry name" value="GTD_BINDING"/>
    <property type="match status" value="1"/>
</dbReference>